<proteinExistence type="predicted"/>
<comment type="caution">
    <text evidence="2">The sequence shown here is derived from an EMBL/GenBank/DDBJ whole genome shotgun (WGS) entry which is preliminary data.</text>
</comment>
<dbReference type="EMBL" id="LUKF01000016">
    <property type="protein sequence ID" value="KYG61840.1"/>
    <property type="molecule type" value="Genomic_DNA"/>
</dbReference>
<accession>A0A150WFT8</accession>
<dbReference type="RefSeq" id="WP_063243988.1">
    <property type="nucleotide sequence ID" value="NZ_LUKF01000016.1"/>
</dbReference>
<keyword evidence="1" id="KW-0732">Signal</keyword>
<gene>
    <name evidence="2" type="ORF">AZI85_06375</name>
</gene>
<evidence type="ECO:0000313" key="3">
    <source>
        <dbReference type="Proteomes" id="UP000075391"/>
    </source>
</evidence>
<name>A0A150WFT8_BDEBC</name>
<reference evidence="2 3" key="1">
    <citation type="submission" date="2016-03" db="EMBL/GenBank/DDBJ databases">
        <authorList>
            <person name="Ploux O."/>
        </authorList>
    </citation>
    <scope>NUCLEOTIDE SEQUENCE [LARGE SCALE GENOMIC DNA]</scope>
    <source>
        <strain evidence="2 3">BER2</strain>
    </source>
</reference>
<dbReference type="AlphaFoldDB" id="A0A150WFT8"/>
<dbReference type="Gene3D" id="2.120.10.30">
    <property type="entry name" value="TolB, C-terminal domain"/>
    <property type="match status" value="1"/>
</dbReference>
<dbReference type="OrthoDB" id="366025at2"/>
<protein>
    <submittedName>
        <fullName evidence="2">Uncharacterized protein</fullName>
    </submittedName>
</protein>
<feature type="chain" id="PRO_5007572756" evidence="1">
    <location>
        <begin position="20"/>
        <end position="939"/>
    </location>
</feature>
<organism evidence="2 3">
    <name type="scientific">Bdellovibrio bacteriovorus</name>
    <dbReference type="NCBI Taxonomy" id="959"/>
    <lineage>
        <taxon>Bacteria</taxon>
        <taxon>Pseudomonadati</taxon>
        <taxon>Bdellovibrionota</taxon>
        <taxon>Bdellovibrionia</taxon>
        <taxon>Bdellovibrionales</taxon>
        <taxon>Pseudobdellovibrionaceae</taxon>
        <taxon>Bdellovibrio</taxon>
    </lineage>
</organism>
<evidence type="ECO:0000256" key="1">
    <source>
        <dbReference type="SAM" id="SignalP"/>
    </source>
</evidence>
<dbReference type="SUPFAM" id="SSF69304">
    <property type="entry name" value="Tricorn protease N-terminal domain"/>
    <property type="match status" value="1"/>
</dbReference>
<evidence type="ECO:0000313" key="2">
    <source>
        <dbReference type="EMBL" id="KYG61840.1"/>
    </source>
</evidence>
<dbReference type="InterPro" id="IPR011042">
    <property type="entry name" value="6-blade_b-propeller_TolB-like"/>
</dbReference>
<feature type="signal peptide" evidence="1">
    <location>
        <begin position="1"/>
        <end position="19"/>
    </location>
</feature>
<dbReference type="Proteomes" id="UP000075391">
    <property type="component" value="Unassembled WGS sequence"/>
</dbReference>
<sequence length="939" mass="106914">MRFVLSLASLVLLTSTAFAVDVIPDLAQSSPHLQWHSIENESVRVIYPDYLQVESVYIANLVEHYSRVVGNTYGIETPKKFDLVIRSEVAEPNGYVALAPRRSEWFTSSMFFPYVGSTEWYQTLSIHEYRHVNQFDFFNQHGTRVLYFLMGEFGEQLAMAMSLPSWYFEGDAVWTETKYTDGGRGRSPRFMARLKALVLSDKIPTYDQFLSGSYRTDLPNQYVYGYALISYGTQKYGEDIWENVIREVSRLPIPLRLYVAFKNVTGQSFQDFYNEAMNDLRTKWKDDMPGAEAKEDFREHSAPYKVGDSLYFIRQTLDTHPQLIRQAGGEEHVVAEFPYNREIMGFDLTADHAVYTQFLPDERYGHKGSSDLVVLNLKSGKKQQVTDGERIYNPSFNKAGSKIITTRFKTDQTWHITEFDLNGKVLQSFALPESKVAEVRYLDDANAVVILGGKTGLKSLVIVDLKTQKITKEILPPSRNMLHSLFVDAKGQLLFEGQYQGHTEVFKYDGQSFARCTSTKLGAYTPSSDGENFYYSNQDTYGSVVSTAPLSSCGAFEAAQLVDFKYLGASPSDNYNGFAPQAFPDQADLYTKNADQYQAQPYPDFDKKLFIPHTWGLNVGRGGGLGLQTDNYLRTLSLSATLGSSAEEGKAFADLNFDIKKYYPIFRLQVENRGRSVEDFNTDDKVEWTENTAGLGVLLPYIKKWGLYNFTGVLSGSAAYTDTSSYEFNDVVNEDETSFFYKTSSVVSLTWNKSLKARSIIAPWLLNYTIRYDDADQPDNSMMSSYRVLQKAVLNTPAFADNDGFMVTYDEQKQDASLTSYRFLPDETVVGYVFSRGYDYENVPFYQKVSGNYVVPLAYPDWNFGGWYYLRRLYSTAFFDSTFVKDEDVNATLNSYGAEMYFESKILRFLPMTFGVRVLQRLEDDKTMGQFFLASALGF</sequence>